<dbReference type="PANTHER" id="PTHR22792">
    <property type="entry name" value="LUPUS LA PROTEIN-RELATED"/>
    <property type="match status" value="1"/>
</dbReference>
<feature type="compositionally biased region" description="Low complexity" evidence="3">
    <location>
        <begin position="84"/>
        <end position="94"/>
    </location>
</feature>
<feature type="region of interest" description="Disordered" evidence="3">
    <location>
        <begin position="507"/>
        <end position="623"/>
    </location>
</feature>
<dbReference type="InterPro" id="IPR045180">
    <property type="entry name" value="La_dom_prot"/>
</dbReference>
<accession>A0A0C2J6S2</accession>
<dbReference type="Pfam" id="PF05383">
    <property type="entry name" value="La"/>
    <property type="match status" value="1"/>
</dbReference>
<feature type="compositionally biased region" description="Basic and acidic residues" evidence="3">
    <location>
        <begin position="465"/>
        <end position="474"/>
    </location>
</feature>
<feature type="compositionally biased region" description="Gly residues" evidence="3">
    <location>
        <begin position="578"/>
        <end position="590"/>
    </location>
</feature>
<feature type="compositionally biased region" description="Polar residues" evidence="3">
    <location>
        <begin position="95"/>
        <end position="108"/>
    </location>
</feature>
<dbReference type="PANTHER" id="PTHR22792:SF132">
    <property type="entry name" value="LA-RELATED PROTEIN 1"/>
    <property type="match status" value="1"/>
</dbReference>
<feature type="compositionally biased region" description="Basic and acidic residues" evidence="3">
    <location>
        <begin position="427"/>
        <end position="438"/>
    </location>
</feature>
<dbReference type="GO" id="GO:0000339">
    <property type="term" value="F:RNA cap binding"/>
    <property type="evidence" value="ECO:0007669"/>
    <property type="project" value="InterPro"/>
</dbReference>
<feature type="compositionally biased region" description="Polar residues" evidence="3">
    <location>
        <begin position="246"/>
        <end position="255"/>
    </location>
</feature>
<dbReference type="InterPro" id="IPR036390">
    <property type="entry name" value="WH_DNA-bd_sf"/>
</dbReference>
<organism evidence="5 6">
    <name type="scientific">Sporothrix brasiliensis 5110</name>
    <dbReference type="NCBI Taxonomy" id="1398154"/>
    <lineage>
        <taxon>Eukaryota</taxon>
        <taxon>Fungi</taxon>
        <taxon>Dikarya</taxon>
        <taxon>Ascomycota</taxon>
        <taxon>Pezizomycotina</taxon>
        <taxon>Sordariomycetes</taxon>
        <taxon>Sordariomycetidae</taxon>
        <taxon>Ophiostomatales</taxon>
        <taxon>Ophiostomataceae</taxon>
        <taxon>Sporothrix</taxon>
    </lineage>
</organism>
<evidence type="ECO:0000256" key="3">
    <source>
        <dbReference type="SAM" id="MobiDB-lite"/>
    </source>
</evidence>
<feature type="region of interest" description="Disordered" evidence="3">
    <location>
        <begin position="866"/>
        <end position="892"/>
    </location>
</feature>
<proteinExistence type="predicted"/>
<feature type="compositionally biased region" description="Polar residues" evidence="3">
    <location>
        <begin position="592"/>
        <end position="620"/>
    </location>
</feature>
<dbReference type="EMBL" id="AWTV01000006">
    <property type="protein sequence ID" value="KIH92722.1"/>
    <property type="molecule type" value="Genomic_DNA"/>
</dbReference>
<dbReference type="Gene3D" id="1.10.10.10">
    <property type="entry name" value="Winged helix-like DNA-binding domain superfamily/Winged helix DNA-binding domain"/>
    <property type="match status" value="1"/>
</dbReference>
<feature type="compositionally biased region" description="Low complexity" evidence="3">
    <location>
        <begin position="208"/>
        <end position="222"/>
    </location>
</feature>
<feature type="compositionally biased region" description="Low complexity" evidence="3">
    <location>
        <begin position="953"/>
        <end position="962"/>
    </location>
</feature>
<dbReference type="VEuPathDB" id="FungiDB:SPBR_02240"/>
<dbReference type="Pfam" id="PF21071">
    <property type="entry name" value="LARP1_HEAT"/>
    <property type="match status" value="1"/>
</dbReference>
<feature type="compositionally biased region" description="Polar residues" evidence="3">
    <location>
        <begin position="874"/>
        <end position="884"/>
    </location>
</feature>
<evidence type="ECO:0000256" key="2">
    <source>
        <dbReference type="PROSITE-ProRule" id="PRU00332"/>
    </source>
</evidence>
<feature type="compositionally biased region" description="Polar residues" evidence="3">
    <location>
        <begin position="414"/>
        <end position="424"/>
    </location>
</feature>
<dbReference type="InterPro" id="IPR006607">
    <property type="entry name" value="DM15"/>
</dbReference>
<comment type="caution">
    <text evidence="5">The sequence shown here is derived from an EMBL/GenBank/DDBJ whole genome shotgun (WGS) entry which is preliminary data.</text>
</comment>
<dbReference type="SUPFAM" id="SSF46785">
    <property type="entry name" value="Winged helix' DNA-binding domain"/>
    <property type="match status" value="1"/>
</dbReference>
<reference evidence="5 6" key="1">
    <citation type="journal article" date="2014" name="BMC Genomics">
        <title>Comparative genomics of the major fungal agents of human and animal Sporotrichosis: Sporothrix schenckii and Sporothrix brasiliensis.</title>
        <authorList>
            <person name="Teixeira M.M."/>
            <person name="de Almeida L.G."/>
            <person name="Kubitschek-Barreira P."/>
            <person name="Alves F.L."/>
            <person name="Kioshima E.S."/>
            <person name="Abadio A.K."/>
            <person name="Fernandes L."/>
            <person name="Derengowski L.S."/>
            <person name="Ferreira K.S."/>
            <person name="Souza R.C."/>
            <person name="Ruiz J.C."/>
            <person name="de Andrade N.C."/>
            <person name="Paes H.C."/>
            <person name="Nicola A.M."/>
            <person name="Albuquerque P."/>
            <person name="Gerber A.L."/>
            <person name="Martins V.P."/>
            <person name="Peconick L.D."/>
            <person name="Neto A.V."/>
            <person name="Chaucanez C.B."/>
            <person name="Silva P.A."/>
            <person name="Cunha O.L."/>
            <person name="de Oliveira F.F."/>
            <person name="dos Santos T.C."/>
            <person name="Barros A.L."/>
            <person name="Soares M.A."/>
            <person name="de Oliveira L.M."/>
            <person name="Marini M.M."/>
            <person name="Villalobos-Duno H."/>
            <person name="Cunha M.M."/>
            <person name="de Hoog S."/>
            <person name="da Silveira J.F."/>
            <person name="Henrissat B."/>
            <person name="Nino-Vega G.A."/>
            <person name="Cisalpino P.S."/>
            <person name="Mora-Montes H.M."/>
            <person name="Almeida S.R."/>
            <person name="Stajich J.E."/>
            <person name="Lopes-Bezerra L.M."/>
            <person name="Vasconcelos A.T."/>
            <person name="Felipe M.S."/>
        </authorList>
    </citation>
    <scope>NUCLEOTIDE SEQUENCE [LARGE SCALE GENOMIC DNA]</scope>
    <source>
        <strain evidence="5 6">5110</strain>
    </source>
</reference>
<dbReference type="GO" id="GO:0048255">
    <property type="term" value="P:mRNA stabilization"/>
    <property type="evidence" value="ECO:0007669"/>
    <property type="project" value="InterPro"/>
</dbReference>
<dbReference type="HOGENOM" id="CLU_005100_0_0_1"/>
<feature type="compositionally biased region" description="Low complexity" evidence="3">
    <location>
        <begin position="51"/>
        <end position="68"/>
    </location>
</feature>
<dbReference type="Proteomes" id="UP000031575">
    <property type="component" value="Unassembled WGS sequence"/>
</dbReference>
<dbReference type="OrthoDB" id="340227at2759"/>
<dbReference type="SMART" id="SM00715">
    <property type="entry name" value="LA"/>
    <property type="match status" value="1"/>
</dbReference>
<dbReference type="RefSeq" id="XP_040620732.1">
    <property type="nucleotide sequence ID" value="XM_040760543.1"/>
</dbReference>
<dbReference type="InterPro" id="IPR006630">
    <property type="entry name" value="La_HTH"/>
</dbReference>
<keyword evidence="6" id="KW-1185">Reference proteome</keyword>
<feature type="domain" description="HTH La-type RNA-binding" evidence="4">
    <location>
        <begin position="706"/>
        <end position="795"/>
    </location>
</feature>
<feature type="region of interest" description="Disordered" evidence="3">
    <location>
        <begin position="941"/>
        <end position="983"/>
    </location>
</feature>
<name>A0A0C2J6S2_9PEZI</name>
<evidence type="ECO:0000313" key="6">
    <source>
        <dbReference type="Proteomes" id="UP000031575"/>
    </source>
</evidence>
<dbReference type="SMART" id="SM00684">
    <property type="entry name" value="DM15"/>
    <property type="match status" value="2"/>
</dbReference>
<feature type="compositionally biased region" description="Basic and acidic residues" evidence="3">
    <location>
        <begin position="166"/>
        <end position="175"/>
    </location>
</feature>
<feature type="compositionally biased region" description="Polar residues" evidence="3">
    <location>
        <begin position="439"/>
        <end position="454"/>
    </location>
</feature>
<dbReference type="AlphaFoldDB" id="A0A0C2J6S2"/>
<dbReference type="InterPro" id="IPR036388">
    <property type="entry name" value="WH-like_DNA-bd_sf"/>
</dbReference>
<evidence type="ECO:0000256" key="1">
    <source>
        <dbReference type="ARBA" id="ARBA00022884"/>
    </source>
</evidence>
<feature type="compositionally biased region" description="Polar residues" evidence="3">
    <location>
        <begin position="41"/>
        <end position="50"/>
    </location>
</feature>
<feature type="compositionally biased region" description="Low complexity" evidence="3">
    <location>
        <begin position="13"/>
        <end position="36"/>
    </location>
</feature>
<dbReference type="PROSITE" id="PS50961">
    <property type="entry name" value="HTH_LA"/>
    <property type="match status" value="1"/>
</dbReference>
<feature type="region of interest" description="Disordered" evidence="3">
    <location>
        <begin position="1"/>
        <end position="492"/>
    </location>
</feature>
<dbReference type="GO" id="GO:0005737">
    <property type="term" value="C:cytoplasm"/>
    <property type="evidence" value="ECO:0007669"/>
    <property type="project" value="UniProtKB-ARBA"/>
</dbReference>
<evidence type="ECO:0000259" key="4">
    <source>
        <dbReference type="PROSITE" id="PS50961"/>
    </source>
</evidence>
<dbReference type="CDD" id="cd07323">
    <property type="entry name" value="LAM"/>
    <property type="match status" value="1"/>
</dbReference>
<keyword evidence="1 2" id="KW-0694">RNA-binding</keyword>
<evidence type="ECO:0000313" key="5">
    <source>
        <dbReference type="EMBL" id="KIH92722.1"/>
    </source>
</evidence>
<protein>
    <submittedName>
        <fullName evidence="5">La domain family protein</fullName>
    </submittedName>
</protein>
<gene>
    <name evidence="5" type="ORF">SPBR_02240</name>
</gene>
<feature type="compositionally biased region" description="Basic and acidic residues" evidence="3">
    <location>
        <begin position="553"/>
        <end position="577"/>
    </location>
</feature>
<dbReference type="GeneID" id="63675464"/>
<sequence length="1095" mass="117414">MSGFSYAQAARGQSTPSSQTSAPTSNTTAATPQATPDKTNENAASVVQNGTTASLALSTTTDSSKASAQTLNHDANASPLKVGSEAPSSPAASSTLAGTTNESTSNFSLDDATVLVASSDKPSRVSTPGTRSPAVDDVARKGGRKGKATAKAAADKDGSQLAQAEEADKGKEPVKIELAPAPLPTVNIWSQRMIEQAAKVKQSPPVATSGKSTTVTTATTSQEKTKDTRKQGNASLGGDAAVDANGTASSGNAKSQTRRLNESTRVGGNDHARRNAPRGARSTDRDEKLTTATRDSLPPVRDAVSWPTPDTATVSEEPKSKLPPVDTKVEAPVDTSQEDAGSAKSRKKGWTPLPFVPTVAFQTPLPNVRGSKPKAGNRANRETSSKSSGHNNNNNNNNSASGAATNGTAPTGTEKASATTTVSSPAHKADSDARETTKETNGSTLPSRPSNHTTTSHKRFSTDASHAHPREQRKPSASTLPEKPKETAADHTATGKSEFALKGAHHNNTHTTAANGDANGQHHQPTPSAHTDRRPPYAGKNTSHFNSAAKDFNSQEHKDQHGTNHRERTEPRGERPGRGGFRSGRGGVAGGVTQNSQHIGHSTYQPNGQRLPPNSYNSSAAVLPPTAAPFNPLHQQYSYGGQHNSVRIGGRNASRAQLAAQGPMSFNSRLQNGVSNNPRMHGHATHGVMNGPTEFQPQYPIQAFSPYMDVELVHGLTLQVEYYFSLDNLVKDVFLRRKMNDQGFVPLSVIAKFKRMSELAPSIDFIRAACEQSENLDYVVDQEQNEWIRSRYLWSGFVMPHEDRDEEARKPGPDLRTVLFRSVNRPNQSPYVHPMMNGAYPAMPQQPMFSPPAYPVNSNEMLYQSHDNGVHDYTSPTRAGNTEPNGRPTRSGEIQLSATVPDFSPSGSSGAPTTLEDYQTYPDEQVEKLVVLVGSELDSAATGGELSNQPHVNGSGANGAKSSSDESSDQQATGRKIGEEPYPDMRARALEQRASAKDNEVPATMKHLYRFWSHCLPDKFNVRMYEDFRTFALEDARRGAPNDFGLKCLLQYYDRVLSSSSNAKAYPAVFLPHQEEAKKLSESQTSKRANGDSHA</sequence>
<feature type="compositionally biased region" description="Low complexity" evidence="3">
    <location>
        <begin position="387"/>
        <end position="413"/>
    </location>
</feature>